<evidence type="ECO:0000259" key="3">
    <source>
        <dbReference type="PROSITE" id="PS51186"/>
    </source>
</evidence>
<dbReference type="Proteomes" id="UP001595979">
    <property type="component" value="Unassembled WGS sequence"/>
</dbReference>
<dbReference type="CDD" id="cd04301">
    <property type="entry name" value="NAT_SF"/>
    <property type="match status" value="1"/>
</dbReference>
<dbReference type="Gene3D" id="3.40.630.30">
    <property type="match status" value="1"/>
</dbReference>
<reference evidence="5" key="1">
    <citation type="journal article" date="2019" name="Int. J. Syst. Evol. Microbiol.">
        <title>The Global Catalogue of Microorganisms (GCM) 10K type strain sequencing project: providing services to taxonomists for standard genome sequencing and annotation.</title>
        <authorList>
            <consortium name="The Broad Institute Genomics Platform"/>
            <consortium name="The Broad Institute Genome Sequencing Center for Infectious Disease"/>
            <person name="Wu L."/>
            <person name="Ma J."/>
        </authorList>
    </citation>
    <scope>NUCLEOTIDE SEQUENCE [LARGE SCALE GENOMIC DNA]</scope>
    <source>
        <strain evidence="5">CGMCC 1.15053</strain>
    </source>
</reference>
<dbReference type="EC" id="2.3.-.-" evidence="4"/>
<protein>
    <submittedName>
        <fullName evidence="4">GNAT family N-acetyltransferase</fullName>
        <ecNumber evidence="4">2.3.-.-</ecNumber>
    </submittedName>
</protein>
<evidence type="ECO:0000313" key="4">
    <source>
        <dbReference type="EMBL" id="MFC5848117.1"/>
    </source>
</evidence>
<evidence type="ECO:0000313" key="5">
    <source>
        <dbReference type="Proteomes" id="UP001595979"/>
    </source>
</evidence>
<dbReference type="GO" id="GO:0016746">
    <property type="term" value="F:acyltransferase activity"/>
    <property type="evidence" value="ECO:0007669"/>
    <property type="project" value="UniProtKB-KW"/>
</dbReference>
<dbReference type="PROSITE" id="PS51186">
    <property type="entry name" value="GNAT"/>
    <property type="match status" value="1"/>
</dbReference>
<evidence type="ECO:0000256" key="2">
    <source>
        <dbReference type="ARBA" id="ARBA00023315"/>
    </source>
</evidence>
<keyword evidence="1 4" id="KW-0808">Transferase</keyword>
<sequence length="170" mass="18498">MPQVRPARRDDVPAILEIYNGAVLHTTASYDLEPVTLESRLEWFDQKEAGGWPVLVAVEGKEVVGFATFGPFRGKAGFDATAEHSVYIREDVRGGGLGTALMAPLIAEARRMGLHVLVGGIDAENAGSLRFHERFGFVPVAHMPQVGRKFGRWLDLVFVQLVLEGDGAQG</sequence>
<gene>
    <name evidence="4" type="ORF">ACFPQ6_07310</name>
</gene>
<feature type="domain" description="N-acetyltransferase" evidence="3">
    <location>
        <begin position="2"/>
        <end position="159"/>
    </location>
</feature>
<dbReference type="EMBL" id="JBHSOH010000006">
    <property type="protein sequence ID" value="MFC5848117.1"/>
    <property type="molecule type" value="Genomic_DNA"/>
</dbReference>
<accession>A0ABW1DJ23</accession>
<dbReference type="PANTHER" id="PTHR43072:SF23">
    <property type="entry name" value="UPF0039 PROTEIN C11D3.02C"/>
    <property type="match status" value="1"/>
</dbReference>
<keyword evidence="5" id="KW-1185">Reference proteome</keyword>
<dbReference type="InterPro" id="IPR016181">
    <property type="entry name" value="Acyl_CoA_acyltransferase"/>
</dbReference>
<comment type="caution">
    <text evidence="4">The sequence shown here is derived from an EMBL/GenBank/DDBJ whole genome shotgun (WGS) entry which is preliminary data.</text>
</comment>
<dbReference type="RefSeq" id="WP_380047856.1">
    <property type="nucleotide sequence ID" value="NZ_JBHSOH010000006.1"/>
</dbReference>
<evidence type="ECO:0000256" key="1">
    <source>
        <dbReference type="ARBA" id="ARBA00022679"/>
    </source>
</evidence>
<dbReference type="InterPro" id="IPR000182">
    <property type="entry name" value="GNAT_dom"/>
</dbReference>
<dbReference type="PANTHER" id="PTHR43072">
    <property type="entry name" value="N-ACETYLTRANSFERASE"/>
    <property type="match status" value="1"/>
</dbReference>
<dbReference type="Pfam" id="PF00583">
    <property type="entry name" value="Acetyltransf_1"/>
    <property type="match status" value="1"/>
</dbReference>
<keyword evidence="2 4" id="KW-0012">Acyltransferase</keyword>
<proteinExistence type="predicted"/>
<organism evidence="4 5">
    <name type="scientific">Deinococcus petrolearius</name>
    <dbReference type="NCBI Taxonomy" id="1751295"/>
    <lineage>
        <taxon>Bacteria</taxon>
        <taxon>Thermotogati</taxon>
        <taxon>Deinococcota</taxon>
        <taxon>Deinococci</taxon>
        <taxon>Deinococcales</taxon>
        <taxon>Deinococcaceae</taxon>
        <taxon>Deinococcus</taxon>
    </lineage>
</organism>
<name>A0ABW1DJ23_9DEIO</name>
<dbReference type="SUPFAM" id="SSF55729">
    <property type="entry name" value="Acyl-CoA N-acyltransferases (Nat)"/>
    <property type="match status" value="1"/>
</dbReference>